<keyword evidence="9" id="KW-1185">Reference proteome</keyword>
<evidence type="ECO:0000313" key="9">
    <source>
        <dbReference type="Proteomes" id="UP000305948"/>
    </source>
</evidence>
<dbReference type="GO" id="GO:0051301">
    <property type="term" value="P:cell division"/>
    <property type="evidence" value="ECO:0007669"/>
    <property type="project" value="UniProtKB-KW"/>
</dbReference>
<comment type="subcellular location">
    <subcellularLocation>
        <location evidence="1">Nucleus</location>
    </subcellularLocation>
</comment>
<reference evidence="8 9" key="1">
    <citation type="journal article" date="2019" name="Nat. Ecol. Evol.">
        <title>Megaphylogeny resolves global patterns of mushroom evolution.</title>
        <authorList>
            <person name="Varga T."/>
            <person name="Krizsan K."/>
            <person name="Foldi C."/>
            <person name="Dima B."/>
            <person name="Sanchez-Garcia M."/>
            <person name="Sanchez-Ramirez S."/>
            <person name="Szollosi G.J."/>
            <person name="Szarkandi J.G."/>
            <person name="Papp V."/>
            <person name="Albert L."/>
            <person name="Andreopoulos W."/>
            <person name="Angelini C."/>
            <person name="Antonin V."/>
            <person name="Barry K.W."/>
            <person name="Bougher N.L."/>
            <person name="Buchanan P."/>
            <person name="Buyck B."/>
            <person name="Bense V."/>
            <person name="Catcheside P."/>
            <person name="Chovatia M."/>
            <person name="Cooper J."/>
            <person name="Damon W."/>
            <person name="Desjardin D."/>
            <person name="Finy P."/>
            <person name="Geml J."/>
            <person name="Haridas S."/>
            <person name="Hughes K."/>
            <person name="Justo A."/>
            <person name="Karasinski D."/>
            <person name="Kautmanova I."/>
            <person name="Kiss B."/>
            <person name="Kocsube S."/>
            <person name="Kotiranta H."/>
            <person name="LaButti K.M."/>
            <person name="Lechner B.E."/>
            <person name="Liimatainen K."/>
            <person name="Lipzen A."/>
            <person name="Lukacs Z."/>
            <person name="Mihaltcheva S."/>
            <person name="Morgado L.N."/>
            <person name="Niskanen T."/>
            <person name="Noordeloos M.E."/>
            <person name="Ohm R.A."/>
            <person name="Ortiz-Santana B."/>
            <person name="Ovrebo C."/>
            <person name="Racz N."/>
            <person name="Riley R."/>
            <person name="Savchenko A."/>
            <person name="Shiryaev A."/>
            <person name="Soop K."/>
            <person name="Spirin V."/>
            <person name="Szebenyi C."/>
            <person name="Tomsovsky M."/>
            <person name="Tulloss R.E."/>
            <person name="Uehling J."/>
            <person name="Grigoriev I.V."/>
            <person name="Vagvolgyi C."/>
            <person name="Papp T."/>
            <person name="Martin F.M."/>
            <person name="Miettinen O."/>
            <person name="Hibbett D.S."/>
            <person name="Nagy L.G."/>
        </authorList>
    </citation>
    <scope>NUCLEOTIDE SEQUENCE [LARGE SCALE GENOMIC DNA]</scope>
    <source>
        <strain evidence="8 9">OMC1185</strain>
    </source>
</reference>
<accession>A0A5C3NFZ3</accession>
<evidence type="ECO:0008006" key="10">
    <source>
        <dbReference type="Google" id="ProtNLM"/>
    </source>
</evidence>
<proteinExistence type="inferred from homology"/>
<evidence type="ECO:0000256" key="1">
    <source>
        <dbReference type="ARBA" id="ARBA00004123"/>
    </source>
</evidence>
<name>A0A5C3NFZ3_9AGAM</name>
<keyword evidence="5" id="KW-0159">Chromosome partition</keyword>
<evidence type="ECO:0000256" key="4">
    <source>
        <dbReference type="ARBA" id="ARBA00022776"/>
    </source>
</evidence>
<sequence>MSNAKASASSSSLFKPLPPHVLLLSLPALLIQPPSSKFHAQSLCLSLAAVRACLGLGALSPEVECRAWTALAEVGMGVVAGGWCAREGSEWARGVETEHPSLSIYLHHFTFLHARLAAWHQNAKFSRKLLSRLTSSFLPSDPPHIVYAAHLARIESFIGSSVPGEISAGLGNIDALENLARLNGRGHERVVLLCKVLRLRAMVKAEMWEEVEEVLKGAEGDLGMSYETANTSTPQAQTLPKFTEPFETAMAVHVLVIAITFYTHAGNAAEASARLIHLHALLDSGALDRFAAGVVEIPFDNGPPLSVQVTHPRILYMLTFLVSAVAKRDAVGRKPKRKVFAGEGIAAWEREVGKDVILPPWTSVGEVEEIQQRMARIKADLLCELVSVCVMRSEFGEAQRNLDQLIAHTRTYDIFELFAARIALQQGHLAHARGQTEMTIQCYQAASFLARSGDGAARKDEFVEIAARAGELVMRIAMYGREESVKECEKLARKCKGKGATLEAVGQVVEACLATEILKSKQHLKNALSLASKSQDNHLRALLLALISAHYLHTSTEHAKSMLETCEQLAMGLGAPVQKLKDIGVNGKLGKTRVEVVSVGNVPLRMWCGERFVEIARREGKDGEVKKREGVNKMLVKSLKT</sequence>
<keyword evidence="3" id="KW-0132">Cell division</keyword>
<dbReference type="OrthoDB" id="5565328at2759"/>
<dbReference type="Proteomes" id="UP000305948">
    <property type="component" value="Unassembled WGS sequence"/>
</dbReference>
<keyword evidence="7" id="KW-0131">Cell cycle</keyword>
<dbReference type="GO" id="GO:0007059">
    <property type="term" value="P:chromosome segregation"/>
    <property type="evidence" value="ECO:0007669"/>
    <property type="project" value="UniProtKB-KW"/>
</dbReference>
<keyword evidence="4" id="KW-0498">Mitosis</keyword>
<dbReference type="Pfam" id="PF10345">
    <property type="entry name" value="Cohesin_load"/>
    <property type="match status" value="1"/>
</dbReference>
<keyword evidence="6" id="KW-0539">Nucleus</keyword>
<dbReference type="GO" id="GO:0005634">
    <property type="term" value="C:nucleus"/>
    <property type="evidence" value="ECO:0007669"/>
    <property type="project" value="UniProtKB-SubCell"/>
</dbReference>
<organism evidence="8 9">
    <name type="scientific">Heliocybe sulcata</name>
    <dbReference type="NCBI Taxonomy" id="5364"/>
    <lineage>
        <taxon>Eukaryota</taxon>
        <taxon>Fungi</taxon>
        <taxon>Dikarya</taxon>
        <taxon>Basidiomycota</taxon>
        <taxon>Agaricomycotina</taxon>
        <taxon>Agaricomycetes</taxon>
        <taxon>Gloeophyllales</taxon>
        <taxon>Gloeophyllaceae</taxon>
        <taxon>Heliocybe</taxon>
    </lineage>
</organism>
<evidence type="ECO:0000256" key="6">
    <source>
        <dbReference type="ARBA" id="ARBA00023242"/>
    </source>
</evidence>
<dbReference type="EMBL" id="ML213503">
    <property type="protein sequence ID" value="TFK56312.1"/>
    <property type="molecule type" value="Genomic_DNA"/>
</dbReference>
<comment type="similarity">
    <text evidence="2">Belongs to the SCC4/mau-2 family.</text>
</comment>
<dbReference type="AlphaFoldDB" id="A0A5C3NFZ3"/>
<evidence type="ECO:0000256" key="5">
    <source>
        <dbReference type="ARBA" id="ARBA00022829"/>
    </source>
</evidence>
<dbReference type="InterPro" id="IPR019440">
    <property type="entry name" value="MAU2"/>
</dbReference>
<evidence type="ECO:0000256" key="3">
    <source>
        <dbReference type="ARBA" id="ARBA00022618"/>
    </source>
</evidence>
<evidence type="ECO:0000256" key="2">
    <source>
        <dbReference type="ARBA" id="ARBA00008585"/>
    </source>
</evidence>
<protein>
    <recommendedName>
        <fullName evidence="10">Anaphase-promoting complex subunit 5</fullName>
    </recommendedName>
</protein>
<gene>
    <name evidence="8" type="ORF">OE88DRAFT_1620238</name>
</gene>
<evidence type="ECO:0000256" key="7">
    <source>
        <dbReference type="ARBA" id="ARBA00023306"/>
    </source>
</evidence>
<dbReference type="GO" id="GO:0007064">
    <property type="term" value="P:mitotic sister chromatid cohesion"/>
    <property type="evidence" value="ECO:0007669"/>
    <property type="project" value="InterPro"/>
</dbReference>
<dbReference type="PANTHER" id="PTHR21394">
    <property type="entry name" value="MAU2 CHROMATID COHESION FACTOR HOMOLOG"/>
    <property type="match status" value="1"/>
</dbReference>
<evidence type="ECO:0000313" key="8">
    <source>
        <dbReference type="EMBL" id="TFK56312.1"/>
    </source>
</evidence>